<keyword evidence="2" id="KW-1185">Reference proteome</keyword>
<organism evidence="1 2">
    <name type="scientific">Sporosarcina oncorhynchi</name>
    <dbReference type="NCBI Taxonomy" id="3056444"/>
    <lineage>
        <taxon>Bacteria</taxon>
        <taxon>Bacillati</taxon>
        <taxon>Bacillota</taxon>
        <taxon>Bacilli</taxon>
        <taxon>Bacillales</taxon>
        <taxon>Caryophanaceae</taxon>
        <taxon>Sporosarcina</taxon>
    </lineage>
</organism>
<gene>
    <name evidence="1" type="ORF">QWT69_08070</name>
</gene>
<proteinExistence type="predicted"/>
<protein>
    <submittedName>
        <fullName evidence="1">YolD-like family protein</fullName>
    </submittedName>
</protein>
<dbReference type="InterPro" id="IPR014962">
    <property type="entry name" value="YolD"/>
</dbReference>
<dbReference type="Proteomes" id="UP001303902">
    <property type="component" value="Chromosome"/>
</dbReference>
<dbReference type="Pfam" id="PF08863">
    <property type="entry name" value="YolD"/>
    <property type="match status" value="1"/>
</dbReference>
<accession>A0ABZ0L946</accession>
<evidence type="ECO:0000313" key="2">
    <source>
        <dbReference type="Proteomes" id="UP001303902"/>
    </source>
</evidence>
<sequence length="110" mass="12994">MLRDRGRIKWTAMMLPEHVGQLREWQKEDYFQQRQQPDEQQLEEWDLQFQKAVQMNLPIAIAYWKGPEVLIGKGFIGKIDLLEGVVHMKNEAGEAHRIPFVDIKSISDFE</sequence>
<dbReference type="EMBL" id="CP129118">
    <property type="protein sequence ID" value="WOV89048.1"/>
    <property type="molecule type" value="Genomic_DNA"/>
</dbReference>
<reference evidence="1 2" key="1">
    <citation type="submission" date="2023-06" db="EMBL/GenBank/DDBJ databases">
        <title>Sporosarcina sp. nov., isolated from Korean tranditional fermented seafood 'Jeotgal'.</title>
        <authorList>
            <person name="Yang A.I."/>
            <person name="Shin N.-R."/>
        </authorList>
    </citation>
    <scope>NUCLEOTIDE SEQUENCE [LARGE SCALE GENOMIC DNA]</scope>
    <source>
        <strain evidence="1 2">T2O-4</strain>
    </source>
</reference>
<dbReference type="RefSeq" id="WP_317970725.1">
    <property type="nucleotide sequence ID" value="NZ_CP129118.1"/>
</dbReference>
<name>A0ABZ0L946_9BACL</name>
<evidence type="ECO:0000313" key="1">
    <source>
        <dbReference type="EMBL" id="WOV89048.1"/>
    </source>
</evidence>